<protein>
    <recommendedName>
        <fullName evidence="4">Chromo domain-containing protein</fullName>
    </recommendedName>
</protein>
<dbReference type="InterPro" id="IPR016197">
    <property type="entry name" value="Chromo-like_dom_sf"/>
</dbReference>
<keyword evidence="3" id="KW-1185">Reference proteome</keyword>
<comment type="caution">
    <text evidence="2">The sequence shown here is derived from an EMBL/GenBank/DDBJ whole genome shotgun (WGS) entry which is preliminary data.</text>
</comment>
<dbReference type="Proteomes" id="UP000298663">
    <property type="component" value="Unassembled WGS sequence"/>
</dbReference>
<proteinExistence type="predicted"/>
<dbReference type="OrthoDB" id="1918685at2759"/>
<dbReference type="Gene3D" id="2.40.50.40">
    <property type="match status" value="1"/>
</dbReference>
<organism evidence="2 3">
    <name type="scientific">Steinernema carpocapsae</name>
    <name type="common">Entomopathogenic nematode</name>
    <dbReference type="NCBI Taxonomy" id="34508"/>
    <lineage>
        <taxon>Eukaryota</taxon>
        <taxon>Metazoa</taxon>
        <taxon>Ecdysozoa</taxon>
        <taxon>Nematoda</taxon>
        <taxon>Chromadorea</taxon>
        <taxon>Rhabditida</taxon>
        <taxon>Tylenchina</taxon>
        <taxon>Panagrolaimomorpha</taxon>
        <taxon>Strongyloidoidea</taxon>
        <taxon>Steinernematidae</taxon>
        <taxon>Steinernema</taxon>
    </lineage>
</organism>
<feature type="compositionally biased region" description="Basic and acidic residues" evidence="1">
    <location>
        <begin position="38"/>
        <end position="54"/>
    </location>
</feature>
<evidence type="ECO:0000256" key="1">
    <source>
        <dbReference type="SAM" id="MobiDB-lite"/>
    </source>
</evidence>
<evidence type="ECO:0000313" key="3">
    <source>
        <dbReference type="Proteomes" id="UP000298663"/>
    </source>
</evidence>
<sequence>MSLRRRSARLAAGNKVLQLHNSWEPRDNILDERLLDEYEEKKKMDKKGATETRKRTSTSSVASPPKKSPKATPPMKRPRRSARADTEETVEVLFS</sequence>
<dbReference type="SUPFAM" id="SSF54160">
    <property type="entry name" value="Chromo domain-like"/>
    <property type="match status" value="1"/>
</dbReference>
<reference evidence="2 3" key="2">
    <citation type="journal article" date="2019" name="G3 (Bethesda)">
        <title>Hybrid Assembly of the Genome of the Entomopathogenic Nematode Steinernema carpocapsae Identifies the X-Chromosome.</title>
        <authorList>
            <person name="Serra L."/>
            <person name="Macchietto M."/>
            <person name="Macias-Munoz A."/>
            <person name="McGill C.J."/>
            <person name="Rodriguez I.M."/>
            <person name="Rodriguez B."/>
            <person name="Murad R."/>
            <person name="Mortazavi A."/>
        </authorList>
    </citation>
    <scope>NUCLEOTIDE SEQUENCE [LARGE SCALE GENOMIC DNA]</scope>
    <source>
        <strain evidence="2 3">ALL</strain>
    </source>
</reference>
<name>A0A4U5MF78_STECR</name>
<feature type="region of interest" description="Disordered" evidence="1">
    <location>
        <begin position="38"/>
        <end position="95"/>
    </location>
</feature>
<dbReference type="EMBL" id="AZBU02000008">
    <property type="protein sequence ID" value="TKR67870.1"/>
    <property type="molecule type" value="Genomic_DNA"/>
</dbReference>
<gene>
    <name evidence="2" type="ORF">L596_023952</name>
</gene>
<dbReference type="AlphaFoldDB" id="A0A4U5MF78"/>
<evidence type="ECO:0000313" key="2">
    <source>
        <dbReference type="EMBL" id="TKR67870.1"/>
    </source>
</evidence>
<evidence type="ECO:0008006" key="4">
    <source>
        <dbReference type="Google" id="ProtNLM"/>
    </source>
</evidence>
<reference evidence="2 3" key="1">
    <citation type="journal article" date="2015" name="Genome Biol.">
        <title>Comparative genomics of Steinernema reveals deeply conserved gene regulatory networks.</title>
        <authorList>
            <person name="Dillman A.R."/>
            <person name="Macchietto M."/>
            <person name="Porter C.F."/>
            <person name="Rogers A."/>
            <person name="Williams B."/>
            <person name="Antoshechkin I."/>
            <person name="Lee M.M."/>
            <person name="Goodwin Z."/>
            <person name="Lu X."/>
            <person name="Lewis E.E."/>
            <person name="Goodrich-Blair H."/>
            <person name="Stock S.P."/>
            <person name="Adams B.J."/>
            <person name="Sternberg P.W."/>
            <person name="Mortazavi A."/>
        </authorList>
    </citation>
    <scope>NUCLEOTIDE SEQUENCE [LARGE SCALE GENOMIC DNA]</scope>
    <source>
        <strain evidence="2 3">ALL</strain>
    </source>
</reference>
<accession>A0A4U5MF78</accession>